<comment type="caution">
    <text evidence="1">The sequence shown here is derived from an EMBL/GenBank/DDBJ whole genome shotgun (WGS) entry which is preliminary data.</text>
</comment>
<proteinExistence type="predicted"/>
<keyword evidence="2" id="KW-1185">Reference proteome</keyword>
<sequence length="248" mass="28512">MFVAGKQSNTYFVPPDCFAMPKFLGVIPIVHTRSWKDRDVKRNLPPPGREHLDARPLDSRCSCLGVFPLASSCMLHHEMSRDTLDNVSTHRPWLLDESLLLGTLPNSPTRKDCPDIWESRKRKSQPPQPAHEQLQPLYCKNVATKELDTGNAVRHAETEILHFIGGTDNEREQLCEHFYGSSEPRRSRDGHDAAFLSSSNSVCHYVLGSKDRLPNSVEEEVDEYEQWIWKSFQEWTEYMCPDANRKCD</sequence>
<dbReference type="AlphaFoldDB" id="A0A9P9IE12"/>
<dbReference type="EMBL" id="JAGMUV010000029">
    <property type="protein sequence ID" value="KAH7116359.1"/>
    <property type="molecule type" value="Genomic_DNA"/>
</dbReference>
<accession>A0A9P9IE12</accession>
<reference evidence="1" key="1">
    <citation type="journal article" date="2021" name="Nat. Commun.">
        <title>Genetic determinants of endophytism in the Arabidopsis root mycobiome.</title>
        <authorList>
            <person name="Mesny F."/>
            <person name="Miyauchi S."/>
            <person name="Thiergart T."/>
            <person name="Pickel B."/>
            <person name="Atanasova L."/>
            <person name="Karlsson M."/>
            <person name="Huettel B."/>
            <person name="Barry K.W."/>
            <person name="Haridas S."/>
            <person name="Chen C."/>
            <person name="Bauer D."/>
            <person name="Andreopoulos W."/>
            <person name="Pangilinan J."/>
            <person name="LaButti K."/>
            <person name="Riley R."/>
            <person name="Lipzen A."/>
            <person name="Clum A."/>
            <person name="Drula E."/>
            <person name="Henrissat B."/>
            <person name="Kohler A."/>
            <person name="Grigoriev I.V."/>
            <person name="Martin F.M."/>
            <person name="Hacquard S."/>
        </authorList>
    </citation>
    <scope>NUCLEOTIDE SEQUENCE</scope>
    <source>
        <strain evidence="1">MPI-CAGE-AT-0147</strain>
    </source>
</reference>
<dbReference type="Proteomes" id="UP000738349">
    <property type="component" value="Unassembled WGS sequence"/>
</dbReference>
<gene>
    <name evidence="1" type="ORF">EDB81DRAFT_819136</name>
</gene>
<organism evidence="1 2">
    <name type="scientific">Dactylonectria macrodidyma</name>
    <dbReference type="NCBI Taxonomy" id="307937"/>
    <lineage>
        <taxon>Eukaryota</taxon>
        <taxon>Fungi</taxon>
        <taxon>Dikarya</taxon>
        <taxon>Ascomycota</taxon>
        <taxon>Pezizomycotina</taxon>
        <taxon>Sordariomycetes</taxon>
        <taxon>Hypocreomycetidae</taxon>
        <taxon>Hypocreales</taxon>
        <taxon>Nectriaceae</taxon>
        <taxon>Dactylonectria</taxon>
    </lineage>
</organism>
<protein>
    <submittedName>
        <fullName evidence="1">Uncharacterized protein</fullName>
    </submittedName>
</protein>
<evidence type="ECO:0000313" key="2">
    <source>
        <dbReference type="Proteomes" id="UP000738349"/>
    </source>
</evidence>
<name>A0A9P9IE12_9HYPO</name>
<evidence type="ECO:0000313" key="1">
    <source>
        <dbReference type="EMBL" id="KAH7116359.1"/>
    </source>
</evidence>